<dbReference type="GO" id="GO:0008237">
    <property type="term" value="F:metallopeptidase activity"/>
    <property type="evidence" value="ECO:0007669"/>
    <property type="project" value="UniProtKB-KW"/>
</dbReference>
<dbReference type="Proteomes" id="UP000327157">
    <property type="component" value="Unassembled WGS sequence"/>
</dbReference>
<sequence length="93" mass="10511">MTSSCVLFLLTAATAVGIWEKKLEITVRVTESLRKSKLGLWVLSFSSSLSASKRWEEEVEETAKGGRGFDRVLVRGIGLGYGDKEEYEPRRQW</sequence>
<dbReference type="EMBL" id="SMOL01000271">
    <property type="protein sequence ID" value="KAB2620941.1"/>
    <property type="molecule type" value="Genomic_DNA"/>
</dbReference>
<comment type="caution">
    <text evidence="2">The sequence shown here is derived from an EMBL/GenBank/DDBJ whole genome shotgun (WGS) entry which is preliminary data.</text>
</comment>
<evidence type="ECO:0000313" key="3">
    <source>
        <dbReference type="Proteomes" id="UP000327157"/>
    </source>
</evidence>
<name>A0A5N5H433_9ROSA</name>
<reference evidence="2 3" key="2">
    <citation type="submission" date="2019-11" db="EMBL/GenBank/DDBJ databases">
        <title>A de novo genome assembly of a pear dwarfing rootstock.</title>
        <authorList>
            <person name="Wang F."/>
            <person name="Wang J."/>
            <person name="Li S."/>
            <person name="Zhang Y."/>
            <person name="Fang M."/>
            <person name="Ma L."/>
            <person name="Zhao Y."/>
            <person name="Jiang S."/>
        </authorList>
    </citation>
    <scope>NUCLEOTIDE SEQUENCE [LARGE SCALE GENOMIC DNA]</scope>
    <source>
        <strain evidence="2">S2</strain>
        <tissue evidence="2">Leaf</tissue>
    </source>
</reference>
<feature type="chain" id="PRO_5024333904" evidence="1">
    <location>
        <begin position="18"/>
        <end position="93"/>
    </location>
</feature>
<evidence type="ECO:0000256" key="1">
    <source>
        <dbReference type="SAM" id="SignalP"/>
    </source>
</evidence>
<keyword evidence="2" id="KW-0378">Hydrolase</keyword>
<dbReference type="GO" id="GO:0006508">
    <property type="term" value="P:proteolysis"/>
    <property type="evidence" value="ECO:0007669"/>
    <property type="project" value="UniProtKB-KW"/>
</dbReference>
<keyword evidence="2" id="KW-0482">Metalloprotease</keyword>
<keyword evidence="1" id="KW-0732">Signal</keyword>
<keyword evidence="2" id="KW-0645">Protease</keyword>
<dbReference type="AlphaFoldDB" id="A0A5N5H433"/>
<reference evidence="2 3" key="1">
    <citation type="submission" date="2019-09" db="EMBL/GenBank/DDBJ databases">
        <authorList>
            <person name="Ou C."/>
        </authorList>
    </citation>
    <scope>NUCLEOTIDE SEQUENCE [LARGE SCALE GENOMIC DNA]</scope>
    <source>
        <strain evidence="2">S2</strain>
        <tissue evidence="2">Leaf</tissue>
    </source>
</reference>
<proteinExistence type="predicted"/>
<feature type="signal peptide" evidence="1">
    <location>
        <begin position="1"/>
        <end position="17"/>
    </location>
</feature>
<evidence type="ECO:0000313" key="2">
    <source>
        <dbReference type="EMBL" id="KAB2620941.1"/>
    </source>
</evidence>
<organism evidence="2 3">
    <name type="scientific">Pyrus ussuriensis x Pyrus communis</name>
    <dbReference type="NCBI Taxonomy" id="2448454"/>
    <lineage>
        <taxon>Eukaryota</taxon>
        <taxon>Viridiplantae</taxon>
        <taxon>Streptophyta</taxon>
        <taxon>Embryophyta</taxon>
        <taxon>Tracheophyta</taxon>
        <taxon>Spermatophyta</taxon>
        <taxon>Magnoliopsida</taxon>
        <taxon>eudicotyledons</taxon>
        <taxon>Gunneridae</taxon>
        <taxon>Pentapetalae</taxon>
        <taxon>rosids</taxon>
        <taxon>fabids</taxon>
        <taxon>Rosales</taxon>
        <taxon>Rosaceae</taxon>
        <taxon>Amygdaloideae</taxon>
        <taxon>Maleae</taxon>
        <taxon>Pyrus</taxon>
    </lineage>
</organism>
<gene>
    <name evidence="2" type="ORF">D8674_037684</name>
</gene>
<accession>A0A5N5H433</accession>
<keyword evidence="3" id="KW-1185">Reference proteome</keyword>
<protein>
    <submittedName>
        <fullName evidence="2">ATP-dependent zinc metalloprotease FtsH</fullName>
    </submittedName>
</protein>